<dbReference type="CDD" id="cd18809">
    <property type="entry name" value="SF1_C_RecD"/>
    <property type="match status" value="1"/>
</dbReference>
<dbReference type="AlphaFoldDB" id="A0A3B0VPK9"/>
<dbReference type="InterPro" id="IPR003593">
    <property type="entry name" value="AAA+_ATPase"/>
</dbReference>
<keyword evidence="2" id="KW-0067">ATP-binding</keyword>
<dbReference type="PANTHER" id="PTHR47642:SF5">
    <property type="entry name" value="ATP-DEPENDENT DNA HELICASE"/>
    <property type="match status" value="1"/>
</dbReference>
<keyword evidence="2" id="KW-0547">Nucleotide-binding</keyword>
<dbReference type="GO" id="GO:0000166">
    <property type="term" value="F:nucleotide binding"/>
    <property type="evidence" value="ECO:0007669"/>
    <property type="project" value="InterPro"/>
</dbReference>
<proteinExistence type="predicted"/>
<keyword evidence="2" id="KW-0378">Hydrolase</keyword>
<protein>
    <submittedName>
        <fullName evidence="2">DNA repair and recombination protein, putative helicase</fullName>
    </submittedName>
</protein>
<dbReference type="Gene3D" id="1.10.10.1390">
    <property type="entry name" value="ATP-dependent DNA helicase RecQ"/>
    <property type="match status" value="1"/>
</dbReference>
<dbReference type="SUPFAM" id="SSF47819">
    <property type="entry name" value="HRDC-like"/>
    <property type="match status" value="1"/>
</dbReference>
<dbReference type="GO" id="GO:0000723">
    <property type="term" value="P:telomere maintenance"/>
    <property type="evidence" value="ECO:0007669"/>
    <property type="project" value="InterPro"/>
</dbReference>
<dbReference type="InterPro" id="IPR010997">
    <property type="entry name" value="HRDC-like_sf"/>
</dbReference>
<dbReference type="SMART" id="SM00382">
    <property type="entry name" value="AAA"/>
    <property type="match status" value="1"/>
</dbReference>
<dbReference type="FunFam" id="3.40.50.300:FF:001498">
    <property type="entry name" value="ATP-dependent DNA helicase"/>
    <property type="match status" value="1"/>
</dbReference>
<organism evidence="2">
    <name type="scientific">hydrothermal vent metagenome</name>
    <dbReference type="NCBI Taxonomy" id="652676"/>
    <lineage>
        <taxon>unclassified sequences</taxon>
        <taxon>metagenomes</taxon>
        <taxon>ecological metagenomes</taxon>
    </lineage>
</organism>
<dbReference type="GO" id="GO:0006281">
    <property type="term" value="P:DNA repair"/>
    <property type="evidence" value="ECO:0007669"/>
    <property type="project" value="InterPro"/>
</dbReference>
<accession>A0A3B0VPK9</accession>
<dbReference type="SMART" id="SM00341">
    <property type="entry name" value="HRDC"/>
    <property type="match status" value="1"/>
</dbReference>
<dbReference type="InterPro" id="IPR002121">
    <property type="entry name" value="HRDC_dom"/>
</dbReference>
<dbReference type="InterPro" id="IPR044876">
    <property type="entry name" value="HRDC_dom_sf"/>
</dbReference>
<dbReference type="InterPro" id="IPR051055">
    <property type="entry name" value="PIF1_helicase"/>
</dbReference>
<dbReference type="Gene3D" id="3.40.50.300">
    <property type="entry name" value="P-loop containing nucleotide triphosphate hydrolases"/>
    <property type="match status" value="2"/>
</dbReference>
<sequence length="827" mass="93770">MLNIDKTNHELQLANDFVQHTDRNIFLTGKAGTGKTTFLRNLHKSTAKRLIVTAPTGVAAINAGGVTLHSFFQLSFGPFVPGSEAYEQQSQRQFRFSNEKKAIIKSLDLLIIDEISMVRADLLDAIDAALRRHRRNNRPFGGVQLLMIGDLHQLPPIAKPDEWQILRQHYKSVYFFNSKALQQIEMLTIELRHIYRQSDPQFIELLNRVRDNRLDEQTQAALNKRYIPDFSAADDHITLTTHNHQADTINQSKLRSLPGREYSFSATINGDFPTHIYPAPATLRLKKGAQVMFARNDSSPEKRYYNGKIGTIVRLSSEIIEVLGAGDKQAIEVEPEDWQNIKYTVNQENREIEEKVIGEFSQFPLKLAWAITIHKSQGLTFEKIIIDAQAAFAHGQVYVALSRCKSLHGIVLRSPISTRVVTTDEDVLIFDQEAGLNPPREEQLRQARTAYQQKLLFECFNFDILRSRLSYFLRLLRENSRRLHLTGLSEPDGLLTEADRDIFTVADNFSRQLSTIFAAGKLPEDDAHILERIGKASGWFQGKFAALFSELEQKTYIESDNAELRKKLNLVLNNLRQEIAVKRAGICCCLKGFSPADYLRAISKAELDFKPLKVKKTQTAAYTESDIAHPRLYQTLREWRDQQAAEQGVKHFQIMHQSMLIQIVVRLPDSKAELEKIPGVGPKTMAKYGDALTAMVAEYRREHGVTTVKLPETKVSSAGEGKIKNTAPSGTRDISLQMFQDGMTIAEIAGKRGLVESTIETHLCFFIENGRLEIGKLLSTEQQKEIEAVLDKLQTNSLSEVKAALQDNYTYGQIRMLLAWRNYQAGR</sequence>
<dbReference type="CDD" id="cd18037">
    <property type="entry name" value="DEXSc_Pif1_like"/>
    <property type="match status" value="1"/>
</dbReference>
<dbReference type="InterPro" id="IPR027417">
    <property type="entry name" value="P-loop_NTPase"/>
</dbReference>
<reference evidence="2" key="1">
    <citation type="submission" date="2018-06" db="EMBL/GenBank/DDBJ databases">
        <authorList>
            <person name="Zhirakovskaya E."/>
        </authorList>
    </citation>
    <scope>NUCLEOTIDE SEQUENCE</scope>
</reference>
<dbReference type="PROSITE" id="PS50967">
    <property type="entry name" value="HRDC"/>
    <property type="match status" value="1"/>
</dbReference>
<evidence type="ECO:0000259" key="1">
    <source>
        <dbReference type="PROSITE" id="PS50967"/>
    </source>
</evidence>
<dbReference type="Pfam" id="PF05970">
    <property type="entry name" value="PIF1"/>
    <property type="match status" value="1"/>
</dbReference>
<feature type="domain" description="HRDC" evidence="1">
    <location>
        <begin position="626"/>
        <end position="706"/>
    </location>
</feature>
<dbReference type="EMBL" id="UOEX01000262">
    <property type="protein sequence ID" value="VAW38809.1"/>
    <property type="molecule type" value="Genomic_DNA"/>
</dbReference>
<dbReference type="SUPFAM" id="SSF52540">
    <property type="entry name" value="P-loop containing nucleoside triphosphate hydrolases"/>
    <property type="match status" value="2"/>
</dbReference>
<keyword evidence="2" id="KW-0347">Helicase</keyword>
<dbReference type="InterPro" id="IPR010285">
    <property type="entry name" value="DNA_helicase_pif1-like_DEAD"/>
</dbReference>
<gene>
    <name evidence="2" type="ORF">MNBD_DELTA03-965</name>
</gene>
<name>A0A3B0VPK9_9ZZZZ</name>
<dbReference type="Pfam" id="PF00570">
    <property type="entry name" value="HRDC"/>
    <property type="match status" value="1"/>
</dbReference>
<evidence type="ECO:0000313" key="2">
    <source>
        <dbReference type="EMBL" id="VAW38809.1"/>
    </source>
</evidence>
<dbReference type="InterPro" id="IPR029491">
    <property type="entry name" value="Helicase_HTH"/>
</dbReference>
<dbReference type="Pfam" id="PF14493">
    <property type="entry name" value="HTH_40"/>
    <property type="match status" value="1"/>
</dbReference>
<dbReference type="PANTHER" id="PTHR47642">
    <property type="entry name" value="ATP-DEPENDENT DNA HELICASE"/>
    <property type="match status" value="1"/>
</dbReference>
<dbReference type="Gene3D" id="1.10.150.80">
    <property type="entry name" value="HRDC domain"/>
    <property type="match status" value="1"/>
</dbReference>
<dbReference type="GO" id="GO:0003676">
    <property type="term" value="F:nucleic acid binding"/>
    <property type="evidence" value="ECO:0007669"/>
    <property type="project" value="InterPro"/>
</dbReference>
<dbReference type="GO" id="GO:0003678">
    <property type="term" value="F:DNA helicase activity"/>
    <property type="evidence" value="ECO:0007669"/>
    <property type="project" value="InterPro"/>
</dbReference>